<protein>
    <submittedName>
        <fullName evidence="1">Uncharacterized protein</fullName>
    </submittedName>
</protein>
<reference evidence="1 2" key="1">
    <citation type="submission" date="2019-04" db="EMBL/GenBank/DDBJ databases">
        <authorList>
            <person name="Li Y."/>
            <person name="Wang J."/>
        </authorList>
    </citation>
    <scope>NUCLEOTIDE SEQUENCE [LARGE SCALE GENOMIC DNA]</scope>
    <source>
        <strain evidence="1 2">DSM 14668</strain>
    </source>
</reference>
<name>A0A4V5PJA8_9BACT</name>
<dbReference type="AlphaFoldDB" id="A0A4V5PJA8"/>
<dbReference type="EMBL" id="SSMQ01000150">
    <property type="protein sequence ID" value="TKC90560.1"/>
    <property type="molecule type" value="Genomic_DNA"/>
</dbReference>
<dbReference type="OrthoDB" id="2077833at2"/>
<sequence length="1119" mass="123642">MTKATLLAEIEPLTNNKRIRRVIEVGRKAAQGDMDARATLAELHQSPEIYERVLGLWSVFGSRDAARIVAGLSDASRTVRRRASCMVAVFCDDTLVTRALDVIVEKQILYRTLVGLVHKRRSAPVDAFLAARLKEGEERLVIDLLPLGTETFVSGLMKRLVDGGGPVAWRRLCSRHARFAAAWFLADLERSQTVDPRQRHRLFAELPGLARRAPDVTLKLVQALFDRGEQPSHLAQALGALVRARPRETFDLLKARHESGRPTHAPGAFGVVRFDKVAKHLGAERLDYLLRHAWSTLGDGKQGLRWFLRISTDDQKAVLRAFLQGSCGAFGAFLFRYFKAESAEEEKVRERAFDRWSRAAQASNGTIPVQVLDWLPRDLREREAKRHLEWCPALTSKPEQRLVYAGLLSFAEAKQALAPWLGHPEGEERARAQSILLSSVRHDKPALGDAIANIKARKFEQDPVRRSMLEALGALRVATFGPEHLDAVGAVLQDALDAADLSPATASAVERLVVLLFRVDGTWGAQWLTRLFAARGSVSTWGLGAGLTRKDAERLSPALAQLAAAWATQERAGAIISLAQSLGVRLGAVTPLLDALEKLARELPFAGVSAAALGLLDAHDRRRFTRLVPELLRDDESFVLLPAVARYVSLRRQDLLSPALLSAQPMKGRFATGRTSWLLPFEVGHGRWTANQQRTYADALVSILKDEARDVPTLRFALGALVRLAFADATSILPFASDPRQPVREMAIRGLPWLDARQGVPVLIEALGDARARWAIYALRKVFSELRREEVLAELRAVPTNKVTVAKEVVRLLGELGGDDAYQELLRLDKPGTHRDVRIALLRALWDHLEKAETWAIFEKAVQDPDWIVASKLADIPLGRLSTEAEERVVALLSTILGRAEPEARIDLLKRAAHLPLRDSKRSLFQRLLVHLGAASHDEAAHALAAVLQRMTMSEVSAVSGRLKELLPLGQHLLAFLPVIRSHLGAYASAMHVRVATEFVAALAENPWTAPHYISLGARLWDAKELSAALIELSKKDWLYHEVLEAAFDVVRGSVHPGRVEAALREQSDGRLRRIALAALVQAASPKNGWTDERRACLGVYQKDPAPGVAGPAHFVFPP</sequence>
<proteinExistence type="predicted"/>
<comment type="caution">
    <text evidence="1">The sequence shown here is derived from an EMBL/GenBank/DDBJ whole genome shotgun (WGS) entry which is preliminary data.</text>
</comment>
<accession>A0A4V5PJA8</accession>
<dbReference type="Proteomes" id="UP000309215">
    <property type="component" value="Unassembled WGS sequence"/>
</dbReference>
<dbReference type="SUPFAM" id="SSF48371">
    <property type="entry name" value="ARM repeat"/>
    <property type="match status" value="1"/>
</dbReference>
<organism evidence="1 2">
    <name type="scientific">Polyangium fumosum</name>
    <dbReference type="NCBI Taxonomy" id="889272"/>
    <lineage>
        <taxon>Bacteria</taxon>
        <taxon>Pseudomonadati</taxon>
        <taxon>Myxococcota</taxon>
        <taxon>Polyangia</taxon>
        <taxon>Polyangiales</taxon>
        <taxon>Polyangiaceae</taxon>
        <taxon>Polyangium</taxon>
    </lineage>
</organism>
<gene>
    <name evidence="1" type="ORF">E8A74_50940</name>
</gene>
<evidence type="ECO:0000313" key="2">
    <source>
        <dbReference type="Proteomes" id="UP000309215"/>
    </source>
</evidence>
<dbReference type="InterPro" id="IPR016024">
    <property type="entry name" value="ARM-type_fold"/>
</dbReference>
<keyword evidence="2" id="KW-1185">Reference proteome</keyword>
<evidence type="ECO:0000313" key="1">
    <source>
        <dbReference type="EMBL" id="TKC90560.1"/>
    </source>
</evidence>